<dbReference type="PANTHER" id="PTHR30151">
    <property type="entry name" value="ALKANE SULFONATE ABC TRANSPORTER-RELATED, MEMBRANE SUBUNIT"/>
    <property type="match status" value="1"/>
</dbReference>
<evidence type="ECO:0000256" key="1">
    <source>
        <dbReference type="ARBA" id="ARBA00004429"/>
    </source>
</evidence>
<proteinExistence type="inferred from homology"/>
<dbReference type="RefSeq" id="WP_150437768.1">
    <property type="nucleotide sequence ID" value="NZ_VYKJ01000024.1"/>
</dbReference>
<evidence type="ECO:0000313" key="10">
    <source>
        <dbReference type="EMBL" id="KAA8994992.1"/>
    </source>
</evidence>
<organism evidence="10 11">
    <name type="scientific">Affinibrenneria salicis</name>
    <dbReference type="NCBI Taxonomy" id="2590031"/>
    <lineage>
        <taxon>Bacteria</taxon>
        <taxon>Pseudomonadati</taxon>
        <taxon>Pseudomonadota</taxon>
        <taxon>Gammaproteobacteria</taxon>
        <taxon>Enterobacterales</taxon>
        <taxon>Pectobacteriaceae</taxon>
        <taxon>Affinibrenneria</taxon>
    </lineage>
</organism>
<evidence type="ECO:0000256" key="7">
    <source>
        <dbReference type="ARBA" id="ARBA00023136"/>
    </source>
</evidence>
<gene>
    <name evidence="10" type="ORF">FJU30_25515</name>
</gene>
<accession>A0A5J5FQ77</accession>
<dbReference type="GO" id="GO:0005886">
    <property type="term" value="C:plasma membrane"/>
    <property type="evidence" value="ECO:0007669"/>
    <property type="project" value="UniProtKB-SubCell"/>
</dbReference>
<evidence type="ECO:0000256" key="8">
    <source>
        <dbReference type="RuleBase" id="RU363032"/>
    </source>
</evidence>
<feature type="domain" description="ABC transmembrane type-1" evidence="9">
    <location>
        <begin position="53"/>
        <end position="241"/>
    </location>
</feature>
<keyword evidence="11" id="KW-1185">Reference proteome</keyword>
<evidence type="ECO:0000256" key="2">
    <source>
        <dbReference type="ARBA" id="ARBA00022448"/>
    </source>
</evidence>
<evidence type="ECO:0000256" key="5">
    <source>
        <dbReference type="ARBA" id="ARBA00022692"/>
    </source>
</evidence>
<feature type="transmembrane region" description="Helical" evidence="8">
    <location>
        <begin position="65"/>
        <end position="85"/>
    </location>
</feature>
<evidence type="ECO:0000259" key="9">
    <source>
        <dbReference type="PROSITE" id="PS50928"/>
    </source>
</evidence>
<dbReference type="OrthoDB" id="8138334at2"/>
<comment type="subcellular location">
    <subcellularLocation>
        <location evidence="1">Cell inner membrane</location>
        <topology evidence="1">Multi-pass membrane protein</topology>
    </subcellularLocation>
    <subcellularLocation>
        <location evidence="8">Cell membrane</location>
        <topology evidence="8">Multi-pass membrane protein</topology>
    </subcellularLocation>
</comment>
<dbReference type="EMBL" id="VYKJ01000024">
    <property type="protein sequence ID" value="KAA8994992.1"/>
    <property type="molecule type" value="Genomic_DNA"/>
</dbReference>
<dbReference type="InterPro" id="IPR000515">
    <property type="entry name" value="MetI-like"/>
</dbReference>
<feature type="transmembrane region" description="Helical" evidence="8">
    <location>
        <begin position="217"/>
        <end position="237"/>
    </location>
</feature>
<name>A0A5J5FQ77_9GAMM</name>
<comment type="caution">
    <text evidence="10">The sequence shown here is derived from an EMBL/GenBank/DDBJ whole genome shotgun (WGS) entry which is preliminary data.</text>
</comment>
<protein>
    <submittedName>
        <fullName evidence="10">ABC transporter permease</fullName>
    </submittedName>
</protein>
<evidence type="ECO:0000313" key="11">
    <source>
        <dbReference type="Proteomes" id="UP000335415"/>
    </source>
</evidence>
<dbReference type="InterPro" id="IPR035906">
    <property type="entry name" value="MetI-like_sf"/>
</dbReference>
<evidence type="ECO:0000256" key="4">
    <source>
        <dbReference type="ARBA" id="ARBA00022519"/>
    </source>
</evidence>
<dbReference type="Pfam" id="PF00528">
    <property type="entry name" value="BPD_transp_1"/>
    <property type="match status" value="1"/>
</dbReference>
<keyword evidence="5 8" id="KW-0812">Transmembrane</keyword>
<dbReference type="CDD" id="cd06261">
    <property type="entry name" value="TM_PBP2"/>
    <property type="match status" value="1"/>
</dbReference>
<dbReference type="Gene3D" id="1.10.3720.10">
    <property type="entry name" value="MetI-like"/>
    <property type="match status" value="1"/>
</dbReference>
<keyword evidence="7 8" id="KW-0472">Membrane</keyword>
<dbReference type="PROSITE" id="PS50928">
    <property type="entry name" value="ABC_TM1"/>
    <property type="match status" value="1"/>
</dbReference>
<dbReference type="GO" id="GO:0055085">
    <property type="term" value="P:transmembrane transport"/>
    <property type="evidence" value="ECO:0007669"/>
    <property type="project" value="InterPro"/>
</dbReference>
<evidence type="ECO:0000256" key="6">
    <source>
        <dbReference type="ARBA" id="ARBA00022989"/>
    </source>
</evidence>
<sequence length="251" mass="27675">MSAKRLLTHPILISLLLVWLVWQGSVTLFTVNPRYLPPIAAVAQDIQQNASLLLSSVWRTGLETVLGFSLGTLFGLGCGILFFYVAWLDRAWFPLFIVSQTVPVVAFGALVVIWFGNTMLSKVMIAFYLTFLPVTLNSKRGLQSVDALHINLLRSFGASGFRRFLSLHFPAAAPSIFVAMKLGISLGLVGAIVGEWFGDTEGLGVLLIQAMYNEDVVRMWSLIVICGALGATLYGLIELLERKFAWWGKHP</sequence>
<evidence type="ECO:0000256" key="3">
    <source>
        <dbReference type="ARBA" id="ARBA00022475"/>
    </source>
</evidence>
<dbReference type="PANTHER" id="PTHR30151:SF41">
    <property type="entry name" value="ABC TRANSPORTER PERMEASE PROTEIN"/>
    <property type="match status" value="1"/>
</dbReference>
<comment type="similarity">
    <text evidence="8">Belongs to the binding-protein-dependent transport system permease family.</text>
</comment>
<dbReference type="Proteomes" id="UP000335415">
    <property type="component" value="Unassembled WGS sequence"/>
</dbReference>
<reference evidence="10 11" key="1">
    <citation type="submission" date="2019-09" db="EMBL/GenBank/DDBJ databases">
        <authorList>
            <person name="Li Y."/>
        </authorList>
    </citation>
    <scope>NUCLEOTIDE SEQUENCE [LARGE SCALE GENOMIC DNA]</scope>
    <source>
        <strain evidence="10 11">L3-3HA</strain>
    </source>
</reference>
<dbReference type="AlphaFoldDB" id="A0A5J5FQ77"/>
<feature type="transmembrane region" description="Helical" evidence="8">
    <location>
        <begin position="92"/>
        <end position="113"/>
    </location>
</feature>
<keyword evidence="3" id="KW-1003">Cell membrane</keyword>
<keyword evidence="6 8" id="KW-1133">Transmembrane helix</keyword>
<feature type="transmembrane region" description="Helical" evidence="8">
    <location>
        <begin position="171"/>
        <end position="197"/>
    </location>
</feature>
<keyword evidence="4" id="KW-0997">Cell inner membrane</keyword>
<keyword evidence="2 8" id="KW-0813">Transport</keyword>
<dbReference type="SUPFAM" id="SSF161098">
    <property type="entry name" value="MetI-like"/>
    <property type="match status" value="1"/>
</dbReference>